<dbReference type="PANTHER" id="PTHR34825:SF1">
    <property type="entry name" value="AAA-ATPASE-LIKE DOMAIN-CONTAINING PROTEIN"/>
    <property type="match status" value="1"/>
</dbReference>
<name>A0A834XR32_APHGI</name>
<dbReference type="EMBL" id="JACMRX010000004">
    <property type="protein sequence ID" value="KAF7991888.1"/>
    <property type="molecule type" value="Genomic_DNA"/>
</dbReference>
<dbReference type="InterPro" id="IPR018631">
    <property type="entry name" value="AAA-ATPase-like_dom"/>
</dbReference>
<dbReference type="Gene3D" id="3.40.50.300">
    <property type="entry name" value="P-loop containing nucleotide triphosphate hydrolases"/>
    <property type="match status" value="1"/>
</dbReference>
<organism evidence="2 3">
    <name type="scientific">Aphidius gifuensis</name>
    <name type="common">Parasitoid wasp</name>
    <dbReference type="NCBI Taxonomy" id="684658"/>
    <lineage>
        <taxon>Eukaryota</taxon>
        <taxon>Metazoa</taxon>
        <taxon>Ecdysozoa</taxon>
        <taxon>Arthropoda</taxon>
        <taxon>Hexapoda</taxon>
        <taxon>Insecta</taxon>
        <taxon>Pterygota</taxon>
        <taxon>Neoptera</taxon>
        <taxon>Endopterygota</taxon>
        <taxon>Hymenoptera</taxon>
        <taxon>Apocrita</taxon>
        <taxon>Ichneumonoidea</taxon>
        <taxon>Braconidae</taxon>
        <taxon>Aphidiinae</taxon>
        <taxon>Aphidius</taxon>
    </lineage>
</organism>
<feature type="domain" description="AAA-ATPase-like" evidence="1">
    <location>
        <begin position="8"/>
        <end position="170"/>
    </location>
</feature>
<accession>A0A834XR32</accession>
<dbReference type="InterPro" id="IPR027417">
    <property type="entry name" value="P-loop_NTPase"/>
</dbReference>
<evidence type="ECO:0000313" key="3">
    <source>
        <dbReference type="Proteomes" id="UP000639338"/>
    </source>
</evidence>
<dbReference type="PANTHER" id="PTHR34825">
    <property type="entry name" value="CONSERVED PROTEIN, WITH A WEAK D-GALACTARATE DEHYDRATASE/ALTRONATE HYDROLASE DOMAIN"/>
    <property type="match status" value="1"/>
</dbReference>
<dbReference type="Pfam" id="PF09820">
    <property type="entry name" value="AAA-ATPase_like"/>
    <property type="match status" value="1"/>
</dbReference>
<reference evidence="2 3" key="1">
    <citation type="submission" date="2020-08" db="EMBL/GenBank/DDBJ databases">
        <title>Aphidius gifuensis genome sequencing and assembly.</title>
        <authorList>
            <person name="Du Z."/>
        </authorList>
    </citation>
    <scope>NUCLEOTIDE SEQUENCE [LARGE SCALE GENOMIC DNA]</scope>
    <source>
        <strain evidence="2">YNYX2018</strain>
        <tissue evidence="2">Adults</tissue>
    </source>
</reference>
<proteinExistence type="predicted"/>
<gene>
    <name evidence="2" type="ORF">HCN44_010689</name>
</gene>
<dbReference type="Proteomes" id="UP000639338">
    <property type="component" value="Unassembled WGS sequence"/>
</dbReference>
<keyword evidence="3" id="KW-1185">Reference proteome</keyword>
<dbReference type="AlphaFoldDB" id="A0A834XR32"/>
<protein>
    <recommendedName>
        <fullName evidence="1">AAA-ATPase-like domain-containing protein</fullName>
    </recommendedName>
</protein>
<sequence>MIEGYLGYFIIRPKHFGKSLMLDTISEICEGKKNKQLFKNTAIGQSPTYEWKKYAVFKFDFSKLNNESEEQFELALLNQMKENCKKYNIKHRESVGIMSLMHDMREGVANLKNGYESRAVVLIDEYQAPLNNCQNKNKIIRIMRHFFCNLKGKAMVLVTGSSRFGLADIFSPAHNLFDATLYGDLKYYYNGFKFSDNSEKKVYNPWSIIQCFSNNCIKPYWDGKCLEQYEELTLNDVESVSCAFQDPIFSACCIDLNFDTEYEHITSKSILFQTGYLTIIDYDSETHMYTLKIPNYEVKTLYLNHYKKLKEKKKKDEKLKCQAEADKKLVVPVGKKKKISKIL</sequence>
<evidence type="ECO:0000313" key="2">
    <source>
        <dbReference type="EMBL" id="KAF7991888.1"/>
    </source>
</evidence>
<comment type="caution">
    <text evidence="2">The sequence shown here is derived from an EMBL/GenBank/DDBJ whole genome shotgun (WGS) entry which is preliminary data.</text>
</comment>
<dbReference type="OrthoDB" id="6751648at2759"/>
<evidence type="ECO:0000259" key="1">
    <source>
        <dbReference type="Pfam" id="PF09820"/>
    </source>
</evidence>